<keyword evidence="3 7" id="KW-0805">Transcription regulation</keyword>
<evidence type="ECO:0000313" key="12">
    <source>
        <dbReference type="Proteomes" id="UP000564784"/>
    </source>
</evidence>
<evidence type="ECO:0000256" key="7">
    <source>
        <dbReference type="RuleBase" id="RU369100"/>
    </source>
</evidence>
<comment type="subunit">
    <text evidence="7">Homodimer.</text>
</comment>
<comment type="subcellular location">
    <subcellularLocation>
        <location evidence="1">Cytoplasm</location>
    </subcellularLocation>
    <subcellularLocation>
        <location evidence="7">Nucleus</location>
    </subcellularLocation>
</comment>
<dbReference type="InterPro" id="IPR023334">
    <property type="entry name" value="REKLES_domain"/>
</dbReference>
<evidence type="ECO:0000313" key="11">
    <source>
        <dbReference type="EMBL" id="NWZ02717.1"/>
    </source>
</evidence>
<evidence type="ECO:0000256" key="6">
    <source>
        <dbReference type="ARBA" id="ARBA00023242"/>
    </source>
</evidence>
<dbReference type="SUPFAM" id="SSF46774">
    <property type="entry name" value="ARID-like"/>
    <property type="match status" value="1"/>
</dbReference>
<proteinExistence type="predicted"/>
<evidence type="ECO:0000256" key="5">
    <source>
        <dbReference type="ARBA" id="ARBA00023163"/>
    </source>
</evidence>
<dbReference type="PROSITE" id="PS51486">
    <property type="entry name" value="REKLES"/>
    <property type="match status" value="1"/>
</dbReference>
<dbReference type="Gene3D" id="1.10.150.60">
    <property type="entry name" value="ARID DNA-binding domain"/>
    <property type="match status" value="1"/>
</dbReference>
<dbReference type="InterPro" id="IPR045147">
    <property type="entry name" value="ARI3A/B/C"/>
</dbReference>
<organism evidence="11 12">
    <name type="scientific">Loxia curvirostra</name>
    <name type="common">Red crossbill</name>
    <dbReference type="NCBI Taxonomy" id="64802"/>
    <lineage>
        <taxon>Eukaryota</taxon>
        <taxon>Metazoa</taxon>
        <taxon>Chordata</taxon>
        <taxon>Craniata</taxon>
        <taxon>Vertebrata</taxon>
        <taxon>Euteleostomi</taxon>
        <taxon>Archelosauria</taxon>
        <taxon>Archosauria</taxon>
        <taxon>Dinosauria</taxon>
        <taxon>Saurischia</taxon>
        <taxon>Theropoda</taxon>
        <taxon>Coelurosauria</taxon>
        <taxon>Aves</taxon>
        <taxon>Neognathae</taxon>
        <taxon>Neoaves</taxon>
        <taxon>Telluraves</taxon>
        <taxon>Australaves</taxon>
        <taxon>Passeriformes</taxon>
        <taxon>Passeroidea</taxon>
        <taxon>Fringillidae</taxon>
        <taxon>Carduelinae</taxon>
        <taxon>Loxia</taxon>
    </lineage>
</organism>
<feature type="compositionally biased region" description="Low complexity" evidence="8">
    <location>
        <begin position="78"/>
        <end position="93"/>
    </location>
</feature>
<feature type="non-terminal residue" evidence="11">
    <location>
        <position position="591"/>
    </location>
</feature>
<dbReference type="Proteomes" id="UP000564784">
    <property type="component" value="Unassembled WGS sequence"/>
</dbReference>
<protein>
    <recommendedName>
        <fullName evidence="7">AT-rich interactive domain-containing protein 3</fullName>
        <shortName evidence="7">ARID domain-containing protein</shortName>
    </recommendedName>
</protein>
<dbReference type="OrthoDB" id="10044343at2759"/>
<sequence length="591" mass="62691">MKLQAVMENLQRQQRARLQQALEARQQEQQQQQPRCTSPPAQPSQPPGQPPASSRGRGQDAAPAPSEEGAEPESVHIQRAQMAALAAMRAAAAGLSHSPSPGLSDESQASEEEEEEERGEEEEDGGGYQQEMGSEEEEDLSAEAVRAGPGSLLLRKPPAPQHYRGEPPRLPGGQERLPPGLGHAQPPPPAPDHGDWTYEEQFKQLYELDGDPRRKEFLDDLFSFMQKRGTPVNRIPIMAKQVLDLYMLYTLVTEKGGLVEVINKKLWREITKGLSLPTSITSAAFTLRTQYMKYLYPYECEKRGLSNPNELQAAIDSNRREGRRQGFGGSLFAYSPGGTHSLLSSPKLPVPALGLASATNGGAITPGQKIKKEEDSPIPISMPSRLPVSLAGHPVVAAQAAAVQVAAAAQAAALEQLREKLESGEPPEKKLALVTDEQQRLMQRALQQNLLAMTAQLPMSIRINSQGTRSPGQCRPRPPAPAQLPAPAGSVTRLSPAENRPDTAAASSNGTNSISMSVEINGIVYTGVLFAQTPGPSSSSSSSSSSAYSKGNSGSSRSSGSSGVGSGGGNVPPTPAGLAVPPSSTSNSASP</sequence>
<feature type="region of interest" description="Disordered" evidence="8">
    <location>
        <begin position="533"/>
        <end position="591"/>
    </location>
</feature>
<dbReference type="CDD" id="cd16878">
    <property type="entry name" value="ARID_ARID3A"/>
    <property type="match status" value="1"/>
</dbReference>
<feature type="domain" description="ARID" evidence="9">
    <location>
        <begin position="211"/>
        <end position="303"/>
    </location>
</feature>
<evidence type="ECO:0000256" key="8">
    <source>
        <dbReference type="SAM" id="MobiDB-lite"/>
    </source>
</evidence>
<dbReference type="GO" id="GO:0006357">
    <property type="term" value="P:regulation of transcription by RNA polymerase II"/>
    <property type="evidence" value="ECO:0007669"/>
    <property type="project" value="InterPro"/>
</dbReference>
<dbReference type="InterPro" id="IPR001606">
    <property type="entry name" value="ARID_dom"/>
</dbReference>
<keyword evidence="6 7" id="KW-0539">Nucleus</keyword>
<feature type="non-terminal residue" evidence="11">
    <location>
        <position position="1"/>
    </location>
</feature>
<evidence type="ECO:0000256" key="1">
    <source>
        <dbReference type="ARBA" id="ARBA00004496"/>
    </source>
</evidence>
<evidence type="ECO:0000256" key="4">
    <source>
        <dbReference type="ARBA" id="ARBA00023125"/>
    </source>
</evidence>
<dbReference type="SMART" id="SM01014">
    <property type="entry name" value="ARID"/>
    <property type="match status" value="1"/>
</dbReference>
<feature type="domain" description="REKLES" evidence="10">
    <location>
        <begin position="412"/>
        <end position="536"/>
    </location>
</feature>
<dbReference type="EMBL" id="VZSM01006542">
    <property type="protein sequence ID" value="NWZ02717.1"/>
    <property type="molecule type" value="Genomic_DNA"/>
</dbReference>
<evidence type="ECO:0000259" key="10">
    <source>
        <dbReference type="PROSITE" id="PS51486"/>
    </source>
</evidence>
<feature type="compositionally biased region" description="Acidic residues" evidence="8">
    <location>
        <begin position="108"/>
        <end position="125"/>
    </location>
</feature>
<comment type="function">
    <text evidence="7">Transcription factor.</text>
</comment>
<dbReference type="Pfam" id="PF01388">
    <property type="entry name" value="ARID"/>
    <property type="match status" value="1"/>
</dbReference>
<dbReference type="SMART" id="SM00501">
    <property type="entry name" value="BRIGHT"/>
    <property type="match status" value="1"/>
</dbReference>
<dbReference type="FunFam" id="1.10.150.60:FF:000006">
    <property type="entry name" value="AT-rich interactive domain-containing protein 3A"/>
    <property type="match status" value="1"/>
</dbReference>
<feature type="compositionally biased region" description="Polar residues" evidence="8">
    <location>
        <begin position="97"/>
        <end position="107"/>
    </location>
</feature>
<feature type="compositionally biased region" description="Pro residues" evidence="8">
    <location>
        <begin position="40"/>
        <end position="50"/>
    </location>
</feature>
<evidence type="ECO:0000256" key="3">
    <source>
        <dbReference type="ARBA" id="ARBA00023015"/>
    </source>
</evidence>
<gene>
    <name evidence="11" type="primary">Arid3a_1</name>
    <name evidence="11" type="ORF">LOXCUR_R04189</name>
</gene>
<evidence type="ECO:0000259" key="9">
    <source>
        <dbReference type="PROSITE" id="PS51011"/>
    </source>
</evidence>
<dbReference type="GO" id="GO:0005737">
    <property type="term" value="C:cytoplasm"/>
    <property type="evidence" value="ECO:0007669"/>
    <property type="project" value="UniProtKB-SubCell"/>
</dbReference>
<feature type="compositionally biased region" description="Low complexity" evidence="8">
    <location>
        <begin position="51"/>
        <end position="67"/>
    </location>
</feature>
<feature type="compositionally biased region" description="Polar residues" evidence="8">
    <location>
        <begin position="582"/>
        <end position="591"/>
    </location>
</feature>
<feature type="region of interest" description="Disordered" evidence="8">
    <location>
        <begin position="464"/>
        <end position="512"/>
    </location>
</feature>
<dbReference type="PANTHER" id="PTHR15348">
    <property type="entry name" value="AT-RICH INTERACTIVE DOMAIN-CONTAINING PROTEIN ARID DOMAIN- CONTAINING PROTEIN DEAD RINGER PROTEIN B-CELL REGULATOR OF IGH TRANSCRIPTION BRIGHT"/>
    <property type="match status" value="1"/>
</dbReference>
<comment type="caution">
    <text evidence="11">The sequence shown here is derived from an EMBL/GenBank/DDBJ whole genome shotgun (WGS) entry which is preliminary data.</text>
</comment>
<feature type="compositionally biased region" description="Low complexity" evidence="8">
    <location>
        <begin position="535"/>
        <end position="561"/>
    </location>
</feature>
<keyword evidence="4 7" id="KW-0238">DNA-binding</keyword>
<keyword evidence="12" id="KW-1185">Reference proteome</keyword>
<dbReference type="GO" id="GO:0005634">
    <property type="term" value="C:nucleus"/>
    <property type="evidence" value="ECO:0007669"/>
    <property type="project" value="UniProtKB-SubCell"/>
</dbReference>
<evidence type="ECO:0000256" key="2">
    <source>
        <dbReference type="ARBA" id="ARBA00022490"/>
    </source>
</evidence>
<name>A0A7K7J925_LOXCU</name>
<dbReference type="PROSITE" id="PS51011">
    <property type="entry name" value="ARID"/>
    <property type="match status" value="1"/>
</dbReference>
<dbReference type="InterPro" id="IPR036431">
    <property type="entry name" value="ARID_dom_sf"/>
</dbReference>
<dbReference type="AlphaFoldDB" id="A0A7K7J925"/>
<feature type="compositionally biased region" description="Low complexity" evidence="8">
    <location>
        <begin position="15"/>
        <end position="33"/>
    </location>
</feature>
<dbReference type="GO" id="GO:0003677">
    <property type="term" value="F:DNA binding"/>
    <property type="evidence" value="ECO:0007669"/>
    <property type="project" value="UniProtKB-UniRule"/>
</dbReference>
<keyword evidence="5" id="KW-0804">Transcription</keyword>
<keyword evidence="2" id="KW-0963">Cytoplasm</keyword>
<accession>A0A7K7J925</accession>
<reference evidence="11 12" key="1">
    <citation type="submission" date="2019-09" db="EMBL/GenBank/DDBJ databases">
        <title>Bird 10,000 Genomes (B10K) Project - Family phase.</title>
        <authorList>
            <person name="Zhang G."/>
        </authorList>
    </citation>
    <scope>NUCLEOTIDE SEQUENCE [LARGE SCALE GENOMIC DNA]</scope>
    <source>
        <strain evidence="11">OUT-0011</strain>
        <tissue evidence="11">Muscle</tissue>
    </source>
</reference>
<feature type="region of interest" description="Disordered" evidence="8">
    <location>
        <begin position="15"/>
        <end position="196"/>
    </location>
</feature>
<dbReference type="PANTHER" id="PTHR15348:SF1">
    <property type="entry name" value="AT-RICH INTERACTIVE DOMAIN-CONTAINING PROTEIN 3A"/>
    <property type="match status" value="1"/>
</dbReference>